<evidence type="ECO:0000313" key="3">
    <source>
        <dbReference type="EMBL" id="GEQ77443.1"/>
    </source>
</evidence>
<dbReference type="SUPFAM" id="SSF53098">
    <property type="entry name" value="Ribonuclease H-like"/>
    <property type="match status" value="1"/>
</dbReference>
<evidence type="ECO:0000259" key="1">
    <source>
        <dbReference type="PROSITE" id="PS50994"/>
    </source>
</evidence>
<dbReference type="AlphaFoldDB" id="A0A5A7MIB4"/>
<dbReference type="PROSITE" id="PS50994">
    <property type="entry name" value="INTEGRASE"/>
    <property type="match status" value="1"/>
</dbReference>
<dbReference type="InterPro" id="IPR009004">
    <property type="entry name" value="Transposase_Mu_C"/>
</dbReference>
<dbReference type="Proteomes" id="UP000323105">
    <property type="component" value="Unassembled WGS sequence"/>
</dbReference>
<reference evidence="3 4" key="1">
    <citation type="journal article" date="2019" name="Microbiol. Resour. Announc.">
        <title>Draft Genome Sequence of Comamonas testosteroni TA441, a Bacterium That Has a Cryptic Phenol Degradation Gene Cluster.</title>
        <authorList>
            <person name="Arai H."/>
            <person name="Ishii M."/>
        </authorList>
    </citation>
    <scope>NUCLEOTIDE SEQUENCE [LARGE SCALE GENOMIC DNA]</scope>
    <source>
        <strain evidence="3 4">TA441</strain>
    </source>
</reference>
<dbReference type="InterPro" id="IPR015378">
    <property type="entry name" value="Transposase-like_Mu_C"/>
</dbReference>
<dbReference type="Gene3D" id="1.10.10.10">
    <property type="entry name" value="Winged helix-like DNA-binding domain superfamily/Winged helix DNA-binding domain"/>
    <property type="match status" value="1"/>
</dbReference>
<evidence type="ECO:0008006" key="5">
    <source>
        <dbReference type="Google" id="ProtNLM"/>
    </source>
</evidence>
<feature type="domain" description="Integrase catalytic" evidence="1">
    <location>
        <begin position="240"/>
        <end position="435"/>
    </location>
</feature>
<dbReference type="EMBL" id="BKBW01000013">
    <property type="protein sequence ID" value="GEQ77443.1"/>
    <property type="molecule type" value="Genomic_DNA"/>
</dbReference>
<dbReference type="InterPro" id="IPR001584">
    <property type="entry name" value="Integrase_cat-core"/>
</dbReference>
<organism evidence="3 4">
    <name type="scientific">Comamonas testosteroni</name>
    <name type="common">Pseudomonas testosteroni</name>
    <dbReference type="NCBI Taxonomy" id="285"/>
    <lineage>
        <taxon>Bacteria</taxon>
        <taxon>Pseudomonadati</taxon>
        <taxon>Pseudomonadota</taxon>
        <taxon>Betaproteobacteria</taxon>
        <taxon>Burkholderiales</taxon>
        <taxon>Comamonadaceae</taxon>
        <taxon>Comamonas</taxon>
    </lineage>
</organism>
<gene>
    <name evidence="3" type="ORF">CTTA_4448</name>
</gene>
<accession>A0A5A7MIB4</accession>
<dbReference type="GO" id="GO:0015074">
    <property type="term" value="P:DNA integration"/>
    <property type="evidence" value="ECO:0007669"/>
    <property type="project" value="InterPro"/>
</dbReference>
<dbReference type="Pfam" id="PF00665">
    <property type="entry name" value="rve"/>
    <property type="match status" value="1"/>
</dbReference>
<dbReference type="InterPro" id="IPR036388">
    <property type="entry name" value="WH-like_DNA-bd_sf"/>
</dbReference>
<dbReference type="InterPro" id="IPR003314">
    <property type="entry name" value="Mu-type_HTH"/>
</dbReference>
<dbReference type="InterPro" id="IPR036397">
    <property type="entry name" value="RNaseH_sf"/>
</dbReference>
<dbReference type="Gene3D" id="3.30.420.10">
    <property type="entry name" value="Ribonuclease H-like superfamily/Ribonuclease H"/>
    <property type="match status" value="1"/>
</dbReference>
<dbReference type="SUPFAM" id="SSF50610">
    <property type="entry name" value="mu transposase, C-terminal domain"/>
    <property type="match status" value="1"/>
</dbReference>
<name>A0A5A7MIB4_COMTE</name>
<feature type="domain" description="HTH Mu-type" evidence="2">
    <location>
        <begin position="1"/>
        <end position="42"/>
    </location>
</feature>
<dbReference type="Pfam" id="PF09299">
    <property type="entry name" value="Mu-transpos_C"/>
    <property type="match status" value="1"/>
</dbReference>
<dbReference type="PROSITE" id="PS51702">
    <property type="entry name" value="HTH_MU"/>
    <property type="match status" value="1"/>
</dbReference>
<dbReference type="GO" id="GO:0003677">
    <property type="term" value="F:DNA binding"/>
    <property type="evidence" value="ECO:0007669"/>
    <property type="project" value="InterPro"/>
</dbReference>
<comment type="caution">
    <text evidence="3">The sequence shown here is derived from an EMBL/GenBank/DDBJ whole genome shotgun (WGS) entry which is preliminary data.</text>
</comment>
<sequence>MANRLQIPTRPRQGRGGGLEYLVEALPAEARLAFAARHASNAANSATITDDLEANSLRTSRLRGTQQAAHATGWQRERQEGVAQVLAIFKHYHAQLGGALTPAFRAFSTAWNQGSIEADPALRQRFATMSWSTVRSWYLAVEEKGLAGITPPEHHRKGQFKALAGEVGNAVLAMLIDKPHLSATAIYLAVETQFGSTIPSERAFRRALAYWKEQNAQLFSAVTNPDAWRNSYMSAAGKADEHITRVNQSWQLDSTPGDVMLNDGKRHAVIAVIDVYTRRRMFMVSRTSRSGAIMALMRRAIAAWGMPESIKTDNGKDYVANQLDTALIGLGIDHELCPPFTPQAKPHVERAIGALMHEHFELLDGYIGHNVADRKAIEARRAFSERLFDKSEVLELRLSPEQLQAGIDVYCDRLHSQGRDELKGLSPNERALGFVSASVPERALDVLLAPSAGSGLRTIGKKGIRMDGGNYNHAYLGGMEGQQVQVKVDEANLGRCWVFTLDGVFVCEALDYERMGINSAEVAAERRAHQAKVMRESKRQLKAVTRGFDTRAAIEQITTKREQEAVEQSANVVTLASKPRQYSTTAIDSIQVAGAPVVDEAQIAAAKAAMEKRPVAQVKAIPETPQMRFARWLKLQQRVEANEALTSDERNWFEGYAHGSEWASMQRYFETFGLDADQVLAG</sequence>
<proteinExistence type="predicted"/>
<protein>
    <recommendedName>
        <fullName evidence="5">Transposase</fullName>
    </recommendedName>
</protein>
<dbReference type="InterPro" id="IPR012337">
    <property type="entry name" value="RNaseH-like_sf"/>
</dbReference>
<evidence type="ECO:0000259" key="2">
    <source>
        <dbReference type="PROSITE" id="PS51702"/>
    </source>
</evidence>
<evidence type="ECO:0000313" key="4">
    <source>
        <dbReference type="Proteomes" id="UP000323105"/>
    </source>
</evidence>
<dbReference type="PANTHER" id="PTHR35004">
    <property type="entry name" value="TRANSPOSASE RV3428C-RELATED"/>
    <property type="match status" value="1"/>
</dbReference>
<dbReference type="PANTHER" id="PTHR35004:SF6">
    <property type="entry name" value="TRANSPOSASE"/>
    <property type="match status" value="1"/>
</dbReference>